<keyword evidence="3" id="KW-1185">Reference proteome</keyword>
<protein>
    <submittedName>
        <fullName evidence="2">Uncharacterized protein</fullName>
    </submittedName>
</protein>
<gene>
    <name evidence="2" type="ORF">KIL84_009439</name>
</gene>
<organism evidence="2 3">
    <name type="scientific">Mauremys mutica</name>
    <name type="common">yellowpond turtle</name>
    <dbReference type="NCBI Taxonomy" id="74926"/>
    <lineage>
        <taxon>Eukaryota</taxon>
        <taxon>Metazoa</taxon>
        <taxon>Chordata</taxon>
        <taxon>Craniata</taxon>
        <taxon>Vertebrata</taxon>
        <taxon>Euteleostomi</taxon>
        <taxon>Archelosauria</taxon>
        <taxon>Testudinata</taxon>
        <taxon>Testudines</taxon>
        <taxon>Cryptodira</taxon>
        <taxon>Durocryptodira</taxon>
        <taxon>Testudinoidea</taxon>
        <taxon>Geoemydidae</taxon>
        <taxon>Geoemydinae</taxon>
        <taxon>Mauremys</taxon>
    </lineage>
</organism>
<dbReference type="Proteomes" id="UP000827986">
    <property type="component" value="Unassembled WGS sequence"/>
</dbReference>
<comment type="caution">
    <text evidence="2">The sequence shown here is derived from an EMBL/GenBank/DDBJ whole genome shotgun (WGS) entry which is preliminary data.</text>
</comment>
<accession>A0A9D4AQI4</accession>
<evidence type="ECO:0000313" key="3">
    <source>
        <dbReference type="Proteomes" id="UP000827986"/>
    </source>
</evidence>
<feature type="region of interest" description="Disordered" evidence="1">
    <location>
        <begin position="87"/>
        <end position="107"/>
    </location>
</feature>
<reference evidence="2" key="1">
    <citation type="submission" date="2021-09" db="EMBL/GenBank/DDBJ databases">
        <title>The genome of Mauremys mutica provides insights into the evolution of semi-aquatic lifestyle.</title>
        <authorList>
            <person name="Gong S."/>
            <person name="Gao Y."/>
        </authorList>
    </citation>
    <scope>NUCLEOTIDE SEQUENCE</scope>
    <source>
        <strain evidence="2">MM-2020</strain>
        <tissue evidence="2">Muscle</tissue>
    </source>
</reference>
<feature type="region of interest" description="Disordered" evidence="1">
    <location>
        <begin position="137"/>
        <end position="163"/>
    </location>
</feature>
<proteinExistence type="predicted"/>
<feature type="compositionally biased region" description="Polar residues" evidence="1">
    <location>
        <begin position="94"/>
        <end position="107"/>
    </location>
</feature>
<sequence>MALLETGGADPGQLGECRGEGEEMGAEGRMGHPFGSRSYRGRVWEAEERKGELGWGSERVTERQERDQTLIHSVPVAPITAVSKGWSCKGTKVPKSQNQAPWGSQSHPHPWAAAKPCRCLNSLGISGSVFLPLGLCPAASPPGAQMPEPQSDAWTEGRQVSST</sequence>
<name>A0A9D4AQI4_9SAUR</name>
<evidence type="ECO:0000313" key="2">
    <source>
        <dbReference type="EMBL" id="KAH1164776.1"/>
    </source>
</evidence>
<feature type="region of interest" description="Disordered" evidence="1">
    <location>
        <begin position="1"/>
        <end position="37"/>
    </location>
</feature>
<dbReference type="EMBL" id="JAHDVG010000547">
    <property type="protein sequence ID" value="KAH1164776.1"/>
    <property type="molecule type" value="Genomic_DNA"/>
</dbReference>
<dbReference type="AlphaFoldDB" id="A0A9D4AQI4"/>
<evidence type="ECO:0000256" key="1">
    <source>
        <dbReference type="SAM" id="MobiDB-lite"/>
    </source>
</evidence>